<organism evidence="1 2">
    <name type="scientific">Catharanthus roseus</name>
    <name type="common">Madagascar periwinkle</name>
    <name type="synonym">Vinca rosea</name>
    <dbReference type="NCBI Taxonomy" id="4058"/>
    <lineage>
        <taxon>Eukaryota</taxon>
        <taxon>Viridiplantae</taxon>
        <taxon>Streptophyta</taxon>
        <taxon>Embryophyta</taxon>
        <taxon>Tracheophyta</taxon>
        <taxon>Spermatophyta</taxon>
        <taxon>Magnoliopsida</taxon>
        <taxon>eudicotyledons</taxon>
        <taxon>Gunneridae</taxon>
        <taxon>Pentapetalae</taxon>
        <taxon>asterids</taxon>
        <taxon>lamiids</taxon>
        <taxon>Gentianales</taxon>
        <taxon>Apocynaceae</taxon>
        <taxon>Rauvolfioideae</taxon>
        <taxon>Vinceae</taxon>
        <taxon>Catharanthinae</taxon>
        <taxon>Catharanthus</taxon>
    </lineage>
</organism>
<name>A0ACC0BPY8_CATRO</name>
<keyword evidence="2" id="KW-1185">Reference proteome</keyword>
<evidence type="ECO:0000313" key="2">
    <source>
        <dbReference type="Proteomes" id="UP001060085"/>
    </source>
</evidence>
<proteinExistence type="predicted"/>
<gene>
    <name evidence="1" type="ORF">M9H77_15113</name>
</gene>
<protein>
    <submittedName>
        <fullName evidence="1">Uncharacterized protein</fullName>
    </submittedName>
</protein>
<sequence length="499" mass="54938">MVSSNYVVLLLYLLVFSSWVHVQSEEEEGYISATVFNKGLDFLVKELLIDKAKTSMLPIEFPNIEKHVKIPVIGNVYMEASNMTLYSLDITSSTAKIGDTGIVISATAATANLSLNWKYSYSSWLFPVPIGDKGEASVQVQGLDIGLTIGLKNEQGSLKLSVLESGCYVKDISIVLKGGASWLYQGFVDAFEGLITSKLENTIPEKIAKKIESFNSVLESFPKEVPITSLAALNITFVGDPELSDTSLKLALNGSFSAKDDIPVSKYEYLQDPSSCNSPPRMVKISVNDHVFESLLMVYFEADKMHWIVDKVPDKSLLNTAGWKYIVPQLYKQYPDDDMNLNISVYSPPLIRFEKAQVAVTVPLDVIINVLDGGETIPVACVSVVISAAASPEISQNTLAGTVKLNKFSMSLQWSKIGNLHVNLVQSLISTLLRTIVLPFVNLKLSRGVPLPNLYGYGLENTKIEYANSWFAVCSDLVPIKKLQTLFVPGLHHAQTFEM</sequence>
<dbReference type="EMBL" id="CM044703">
    <property type="protein sequence ID" value="KAI5674749.1"/>
    <property type="molecule type" value="Genomic_DNA"/>
</dbReference>
<comment type="caution">
    <text evidence="1">The sequence shown here is derived from an EMBL/GenBank/DDBJ whole genome shotgun (WGS) entry which is preliminary data.</text>
</comment>
<evidence type="ECO:0000313" key="1">
    <source>
        <dbReference type="EMBL" id="KAI5674749.1"/>
    </source>
</evidence>
<accession>A0ACC0BPY8</accession>
<dbReference type="Proteomes" id="UP001060085">
    <property type="component" value="Linkage Group LG03"/>
</dbReference>
<reference evidence="2" key="1">
    <citation type="journal article" date="2023" name="Nat. Plants">
        <title>Single-cell RNA sequencing provides a high-resolution roadmap for understanding the multicellular compartmentation of specialized metabolism.</title>
        <authorList>
            <person name="Sun S."/>
            <person name="Shen X."/>
            <person name="Li Y."/>
            <person name="Li Y."/>
            <person name="Wang S."/>
            <person name="Li R."/>
            <person name="Zhang H."/>
            <person name="Shen G."/>
            <person name="Guo B."/>
            <person name="Wei J."/>
            <person name="Xu J."/>
            <person name="St-Pierre B."/>
            <person name="Chen S."/>
            <person name="Sun C."/>
        </authorList>
    </citation>
    <scope>NUCLEOTIDE SEQUENCE [LARGE SCALE GENOMIC DNA]</scope>
</reference>